<evidence type="ECO:0000313" key="2">
    <source>
        <dbReference type="Proteomes" id="UP001218218"/>
    </source>
</evidence>
<comment type="caution">
    <text evidence="1">The sequence shown here is derived from an EMBL/GenBank/DDBJ whole genome shotgun (WGS) entry which is preliminary data.</text>
</comment>
<proteinExistence type="predicted"/>
<accession>A0AAD7ELD5</accession>
<protein>
    <submittedName>
        <fullName evidence="1">Uncharacterized protein</fullName>
    </submittedName>
</protein>
<name>A0AAD7ELD5_9AGAR</name>
<dbReference type="EMBL" id="JARIHO010000030">
    <property type="protein sequence ID" value="KAJ7336944.1"/>
    <property type="molecule type" value="Genomic_DNA"/>
</dbReference>
<keyword evidence="2" id="KW-1185">Reference proteome</keyword>
<organism evidence="1 2">
    <name type="scientific">Mycena albidolilacea</name>
    <dbReference type="NCBI Taxonomy" id="1033008"/>
    <lineage>
        <taxon>Eukaryota</taxon>
        <taxon>Fungi</taxon>
        <taxon>Dikarya</taxon>
        <taxon>Basidiomycota</taxon>
        <taxon>Agaricomycotina</taxon>
        <taxon>Agaricomycetes</taxon>
        <taxon>Agaricomycetidae</taxon>
        <taxon>Agaricales</taxon>
        <taxon>Marasmiineae</taxon>
        <taxon>Mycenaceae</taxon>
        <taxon>Mycena</taxon>
    </lineage>
</organism>
<dbReference type="AlphaFoldDB" id="A0AAD7ELD5"/>
<evidence type="ECO:0000313" key="1">
    <source>
        <dbReference type="EMBL" id="KAJ7336944.1"/>
    </source>
</evidence>
<dbReference type="Proteomes" id="UP001218218">
    <property type="component" value="Unassembled WGS sequence"/>
</dbReference>
<sequence>MSIWTLLRPQALKRKRSESPDEESPVKWHCASSSILQFPRPISARHIWKRIPVRSGRHHLEKIRDKNDADRGRRWIEESLPPRSGCLWCEQTPLCCVCFRLVSQRPFDRLPVEIKDHIFDIAIPSENLLDPSLHCEPKSAWCNAMVTKRVLFSVSKDWYAYVIGFLYRSIVI</sequence>
<reference evidence="1" key="1">
    <citation type="submission" date="2023-03" db="EMBL/GenBank/DDBJ databases">
        <title>Massive genome expansion in bonnet fungi (Mycena s.s.) driven by repeated elements and novel gene families across ecological guilds.</title>
        <authorList>
            <consortium name="Lawrence Berkeley National Laboratory"/>
            <person name="Harder C.B."/>
            <person name="Miyauchi S."/>
            <person name="Viragh M."/>
            <person name="Kuo A."/>
            <person name="Thoen E."/>
            <person name="Andreopoulos B."/>
            <person name="Lu D."/>
            <person name="Skrede I."/>
            <person name="Drula E."/>
            <person name="Henrissat B."/>
            <person name="Morin E."/>
            <person name="Kohler A."/>
            <person name="Barry K."/>
            <person name="LaButti K."/>
            <person name="Morin E."/>
            <person name="Salamov A."/>
            <person name="Lipzen A."/>
            <person name="Mereny Z."/>
            <person name="Hegedus B."/>
            <person name="Baldrian P."/>
            <person name="Stursova M."/>
            <person name="Weitz H."/>
            <person name="Taylor A."/>
            <person name="Grigoriev I.V."/>
            <person name="Nagy L.G."/>
            <person name="Martin F."/>
            <person name="Kauserud H."/>
        </authorList>
    </citation>
    <scope>NUCLEOTIDE SEQUENCE</scope>
    <source>
        <strain evidence="1">CBHHK002</strain>
    </source>
</reference>
<gene>
    <name evidence="1" type="ORF">DFH08DRAFT_1082950</name>
</gene>